<keyword evidence="6 9" id="KW-1133">Transmembrane helix</keyword>
<comment type="function">
    <text evidence="9">Involved in protein export. Participates in an early event of protein translocation.</text>
</comment>
<dbReference type="GO" id="GO:0005886">
    <property type="term" value="C:plasma membrane"/>
    <property type="evidence" value="ECO:0007669"/>
    <property type="project" value="UniProtKB-SubCell"/>
</dbReference>
<evidence type="ECO:0000256" key="7">
    <source>
        <dbReference type="ARBA" id="ARBA00023010"/>
    </source>
</evidence>
<keyword evidence="8 9" id="KW-0472">Membrane</keyword>
<accession>A0A398D4J3</accession>
<keyword evidence="5 9" id="KW-0653">Protein transport</keyword>
<evidence type="ECO:0000256" key="2">
    <source>
        <dbReference type="ARBA" id="ARBA00008445"/>
    </source>
</evidence>
<evidence type="ECO:0000256" key="9">
    <source>
        <dbReference type="RuleBase" id="RU365087"/>
    </source>
</evidence>
<name>A0A398D4J3_9BACT</name>
<comment type="caution">
    <text evidence="10">The sequence shown here is derived from an EMBL/GenBank/DDBJ whole genome shotgun (WGS) entry which is preliminary data.</text>
</comment>
<sequence length="65" mass="6799">MALVAIGDILAILFMEPKGSGLGAISGSATVFHSRKPKDALLDRLAVVLSIAFVVLSLALVVFKF</sequence>
<dbReference type="GO" id="GO:0009306">
    <property type="term" value="P:protein secretion"/>
    <property type="evidence" value="ECO:0007669"/>
    <property type="project" value="UniProtKB-UniRule"/>
</dbReference>
<dbReference type="NCBIfam" id="TIGR00810">
    <property type="entry name" value="secG"/>
    <property type="match status" value="1"/>
</dbReference>
<proteinExistence type="inferred from homology"/>
<evidence type="ECO:0000256" key="6">
    <source>
        <dbReference type="ARBA" id="ARBA00022989"/>
    </source>
</evidence>
<gene>
    <name evidence="10" type="primary">secG</name>
    <name evidence="10" type="ORF">SMC7_02675</name>
</gene>
<dbReference type="GO" id="GO:0015450">
    <property type="term" value="F:protein-transporting ATPase activity"/>
    <property type="evidence" value="ECO:0007669"/>
    <property type="project" value="UniProtKB-UniRule"/>
</dbReference>
<keyword evidence="11" id="KW-1185">Reference proteome</keyword>
<organism evidence="10 11">
    <name type="scientific">Candidatus Cryosericum terrychapinii</name>
    <dbReference type="NCBI Taxonomy" id="2290919"/>
    <lineage>
        <taxon>Bacteria</taxon>
        <taxon>Pseudomonadati</taxon>
        <taxon>Caldisericota/Cryosericota group</taxon>
        <taxon>Candidatus Cryosericota</taxon>
        <taxon>Candidatus Cryosericia</taxon>
        <taxon>Candidatus Cryosericales</taxon>
        <taxon>Candidatus Cryosericaceae</taxon>
        <taxon>Candidatus Cryosericum</taxon>
    </lineage>
</organism>
<reference evidence="10 11" key="1">
    <citation type="submission" date="2018-09" db="EMBL/GenBank/DDBJ databases">
        <title>Discovery and Ecogenomic Context for Candidatus Cryosericales, a Global Caldiserica Order Active in Thawing Permafrost.</title>
        <authorList>
            <person name="Martinez M.A."/>
            <person name="Woodcroft B.J."/>
            <person name="Ignacio Espinoza J.C."/>
            <person name="Zayed A."/>
            <person name="Singleton C.M."/>
            <person name="Boyd J."/>
            <person name="Li Y.-F."/>
            <person name="Purvine S."/>
            <person name="Maughan H."/>
            <person name="Hodgkins S.B."/>
            <person name="Anderson D."/>
            <person name="Sederholm M."/>
            <person name="Temperton B."/>
            <person name="Saleska S.R."/>
            <person name="Tyson G.W."/>
            <person name="Rich V.I."/>
        </authorList>
    </citation>
    <scope>NUCLEOTIDE SEQUENCE [LARGE SCALE GENOMIC DNA]</scope>
    <source>
        <strain evidence="10 11">SMC7</strain>
    </source>
</reference>
<dbReference type="OrthoDB" id="9811126at2"/>
<keyword evidence="9" id="KW-1003">Cell membrane</keyword>
<protein>
    <recommendedName>
        <fullName evidence="9">Protein-export membrane protein SecG</fullName>
    </recommendedName>
</protein>
<evidence type="ECO:0000256" key="3">
    <source>
        <dbReference type="ARBA" id="ARBA00022448"/>
    </source>
</evidence>
<comment type="similarity">
    <text evidence="2 9">Belongs to the SecG family.</text>
</comment>
<keyword evidence="3 9" id="KW-0813">Transport</keyword>
<dbReference type="InterPro" id="IPR004692">
    <property type="entry name" value="SecG"/>
</dbReference>
<evidence type="ECO:0000256" key="1">
    <source>
        <dbReference type="ARBA" id="ARBA00004141"/>
    </source>
</evidence>
<keyword evidence="4 9" id="KW-0812">Transmembrane</keyword>
<feature type="transmembrane region" description="Helical" evidence="9">
    <location>
        <begin position="45"/>
        <end position="63"/>
    </location>
</feature>
<dbReference type="EMBL" id="QXIS01000014">
    <property type="protein sequence ID" value="RIE06391.1"/>
    <property type="molecule type" value="Genomic_DNA"/>
</dbReference>
<evidence type="ECO:0000313" key="11">
    <source>
        <dbReference type="Proteomes" id="UP000266328"/>
    </source>
</evidence>
<keyword evidence="7 9" id="KW-0811">Translocation</keyword>
<dbReference type="AlphaFoldDB" id="A0A398D4J3"/>
<evidence type="ECO:0000313" key="10">
    <source>
        <dbReference type="EMBL" id="RIE06391.1"/>
    </source>
</evidence>
<evidence type="ECO:0000256" key="4">
    <source>
        <dbReference type="ARBA" id="ARBA00022692"/>
    </source>
</evidence>
<comment type="caution">
    <text evidence="9">Lacks conserved residue(s) required for the propagation of feature annotation.</text>
</comment>
<dbReference type="Pfam" id="PF03840">
    <property type="entry name" value="SecG"/>
    <property type="match status" value="1"/>
</dbReference>
<dbReference type="Proteomes" id="UP000266328">
    <property type="component" value="Unassembled WGS sequence"/>
</dbReference>
<evidence type="ECO:0000256" key="5">
    <source>
        <dbReference type="ARBA" id="ARBA00022927"/>
    </source>
</evidence>
<evidence type="ECO:0000256" key="8">
    <source>
        <dbReference type="ARBA" id="ARBA00023136"/>
    </source>
</evidence>
<comment type="subcellular location">
    <subcellularLocation>
        <location evidence="9">Cell membrane</location>
        <topology evidence="9">Multi-pass membrane protein</topology>
    </subcellularLocation>
    <subcellularLocation>
        <location evidence="1">Membrane</location>
        <topology evidence="1">Multi-pass membrane protein</topology>
    </subcellularLocation>
</comment>